<dbReference type="GO" id="GO:0005576">
    <property type="term" value="C:extracellular region"/>
    <property type="evidence" value="ECO:0007669"/>
    <property type="project" value="InterPro"/>
</dbReference>
<feature type="domain" description="WAP" evidence="1">
    <location>
        <begin position="130"/>
        <end position="180"/>
    </location>
</feature>
<proteinExistence type="predicted"/>
<evidence type="ECO:0000313" key="3">
    <source>
        <dbReference type="Proteomes" id="UP001497623"/>
    </source>
</evidence>
<dbReference type="EMBL" id="CAXKWB010000700">
    <property type="protein sequence ID" value="CAL4061937.1"/>
    <property type="molecule type" value="Genomic_DNA"/>
</dbReference>
<accession>A0AAV2PR81</accession>
<protein>
    <recommendedName>
        <fullName evidence="1">WAP domain-containing protein</fullName>
    </recommendedName>
</protein>
<dbReference type="PROSITE" id="PS51390">
    <property type="entry name" value="WAP"/>
    <property type="match status" value="1"/>
</dbReference>
<dbReference type="Pfam" id="PF00095">
    <property type="entry name" value="WAP"/>
    <property type="match status" value="1"/>
</dbReference>
<dbReference type="GO" id="GO:0030414">
    <property type="term" value="F:peptidase inhibitor activity"/>
    <property type="evidence" value="ECO:0007669"/>
    <property type="project" value="InterPro"/>
</dbReference>
<organism evidence="2 3">
    <name type="scientific">Meganyctiphanes norvegica</name>
    <name type="common">Northern krill</name>
    <name type="synonym">Thysanopoda norvegica</name>
    <dbReference type="NCBI Taxonomy" id="48144"/>
    <lineage>
        <taxon>Eukaryota</taxon>
        <taxon>Metazoa</taxon>
        <taxon>Ecdysozoa</taxon>
        <taxon>Arthropoda</taxon>
        <taxon>Crustacea</taxon>
        <taxon>Multicrustacea</taxon>
        <taxon>Malacostraca</taxon>
        <taxon>Eumalacostraca</taxon>
        <taxon>Eucarida</taxon>
        <taxon>Euphausiacea</taxon>
        <taxon>Euphausiidae</taxon>
        <taxon>Meganyctiphanes</taxon>
    </lineage>
</organism>
<feature type="non-terminal residue" evidence="2">
    <location>
        <position position="1"/>
    </location>
</feature>
<keyword evidence="3" id="KW-1185">Reference proteome</keyword>
<evidence type="ECO:0000259" key="1">
    <source>
        <dbReference type="PROSITE" id="PS51390"/>
    </source>
</evidence>
<gene>
    <name evidence="2" type="ORF">MNOR_LOCUS2323</name>
</gene>
<name>A0AAV2PR81_MEGNR</name>
<dbReference type="InterPro" id="IPR036645">
    <property type="entry name" value="Elafin-like_sf"/>
</dbReference>
<dbReference type="Gene3D" id="4.10.75.10">
    <property type="entry name" value="Elafin-like"/>
    <property type="match status" value="1"/>
</dbReference>
<evidence type="ECO:0000313" key="2">
    <source>
        <dbReference type="EMBL" id="CAL4061937.1"/>
    </source>
</evidence>
<dbReference type="InterPro" id="IPR008197">
    <property type="entry name" value="WAP_dom"/>
</dbReference>
<dbReference type="Proteomes" id="UP001497623">
    <property type="component" value="Unassembled WGS sequence"/>
</dbReference>
<dbReference type="SUPFAM" id="SSF57256">
    <property type="entry name" value="Elafin-like"/>
    <property type="match status" value="1"/>
</dbReference>
<comment type="caution">
    <text evidence="2">The sequence shown here is derived from an EMBL/GenBank/DDBJ whole genome shotgun (WGS) entry which is preliminary data.</text>
</comment>
<reference evidence="2 3" key="1">
    <citation type="submission" date="2024-05" db="EMBL/GenBank/DDBJ databases">
        <authorList>
            <person name="Wallberg A."/>
        </authorList>
    </citation>
    <scope>NUCLEOTIDE SEQUENCE [LARGE SCALE GENOMIC DNA]</scope>
</reference>
<dbReference type="AlphaFoldDB" id="A0AAV2PR81"/>
<sequence>PPYTPGHQGDHHAIMRCHQQLHGIMAHLGRNRRSAIVWLMIWLSPCVSGIPRPNSDTAGVALGGGLVNLGGGTFGGVERVDNGVASGVGSVSAQLGDGGGGNGGGACSKWCITSQKQIYCCPVPQKKIQQNGKNGQCPPLRRTCPTSFVYTQCSQDTNCSGDEKCCYDNCLQLFACKKRQNYG</sequence>